<gene>
    <name evidence="6" type="ORF">GCM10022421_11010</name>
</gene>
<dbReference type="EMBL" id="BAABDS010000014">
    <property type="protein sequence ID" value="GAA3705875.1"/>
    <property type="molecule type" value="Genomic_DNA"/>
</dbReference>
<dbReference type="PROSITE" id="PS50931">
    <property type="entry name" value="HTH_LYSR"/>
    <property type="match status" value="1"/>
</dbReference>
<comment type="caution">
    <text evidence="6">The sequence shown here is derived from an EMBL/GenBank/DDBJ whole genome shotgun (WGS) entry which is preliminary data.</text>
</comment>
<dbReference type="Gene3D" id="1.10.10.10">
    <property type="entry name" value="Winged helix-like DNA-binding domain superfamily/Winged helix DNA-binding domain"/>
    <property type="match status" value="1"/>
</dbReference>
<keyword evidence="3" id="KW-0238">DNA-binding</keyword>
<accession>A0ABP7DHN6</accession>
<evidence type="ECO:0000256" key="1">
    <source>
        <dbReference type="ARBA" id="ARBA00009437"/>
    </source>
</evidence>
<name>A0ABP7DHN6_9GAMM</name>
<protein>
    <submittedName>
        <fullName evidence="6">LysR substrate-binding domain-containing protein</fullName>
    </submittedName>
</protein>
<dbReference type="PRINTS" id="PR00039">
    <property type="entry name" value="HTHLYSR"/>
</dbReference>
<dbReference type="SUPFAM" id="SSF46785">
    <property type="entry name" value="Winged helix' DNA-binding domain"/>
    <property type="match status" value="1"/>
</dbReference>
<dbReference type="RefSeq" id="WP_344963191.1">
    <property type="nucleotide sequence ID" value="NZ_BAABDS010000014.1"/>
</dbReference>
<dbReference type="InterPro" id="IPR036388">
    <property type="entry name" value="WH-like_DNA-bd_sf"/>
</dbReference>
<feature type="domain" description="HTH lysR-type" evidence="5">
    <location>
        <begin position="1"/>
        <end position="58"/>
    </location>
</feature>
<dbReference type="Pfam" id="PF03466">
    <property type="entry name" value="LysR_substrate"/>
    <property type="match status" value="1"/>
</dbReference>
<dbReference type="InterPro" id="IPR036390">
    <property type="entry name" value="WH_DNA-bd_sf"/>
</dbReference>
<dbReference type="PANTHER" id="PTHR30427">
    <property type="entry name" value="TRANSCRIPTIONAL ACTIVATOR PROTEIN LYSR"/>
    <property type="match status" value="1"/>
</dbReference>
<evidence type="ECO:0000256" key="2">
    <source>
        <dbReference type="ARBA" id="ARBA00023015"/>
    </source>
</evidence>
<comment type="similarity">
    <text evidence="1">Belongs to the LysR transcriptional regulatory family.</text>
</comment>
<sequence>MRLRHIELFQAVLQTGSLTAAAELLHISQPAASKRLQQAEQQLGFALFRRVRGKLLPTTEALILQQPAEQLSSDLQNLRRLAGNLRRGNACALRLMCTPTLAQSLLPQALGRWREYYPDTECELATQHTKEMTQALLLREADLGLTLQRVKHPGLQVEMLAQGRMMAIAPAGSWTEAQCREPIRLQSLAGVRLIGLDSRDGLGGLLHSHTQELDPPVRIHTRVQTYQLARQMVAAGQGMALVDPFTALMAATGEVQARPLEPSLTVSLYVLRRAGETPIPARQALLKQLQSVATSLLQA</sequence>
<proteinExistence type="inferred from homology"/>
<reference evidence="7" key="1">
    <citation type="journal article" date="2019" name="Int. J. Syst. Evol. Microbiol.">
        <title>The Global Catalogue of Microorganisms (GCM) 10K type strain sequencing project: providing services to taxonomists for standard genome sequencing and annotation.</title>
        <authorList>
            <consortium name="The Broad Institute Genomics Platform"/>
            <consortium name="The Broad Institute Genome Sequencing Center for Infectious Disease"/>
            <person name="Wu L."/>
            <person name="Ma J."/>
        </authorList>
    </citation>
    <scope>NUCLEOTIDE SEQUENCE [LARGE SCALE GENOMIC DNA]</scope>
    <source>
        <strain evidence="7">JCM 17329</strain>
    </source>
</reference>
<evidence type="ECO:0000313" key="7">
    <source>
        <dbReference type="Proteomes" id="UP001501479"/>
    </source>
</evidence>
<evidence type="ECO:0000313" key="6">
    <source>
        <dbReference type="EMBL" id="GAA3705875.1"/>
    </source>
</evidence>
<dbReference type="Proteomes" id="UP001501479">
    <property type="component" value="Unassembled WGS sequence"/>
</dbReference>
<evidence type="ECO:0000256" key="3">
    <source>
        <dbReference type="ARBA" id="ARBA00023125"/>
    </source>
</evidence>
<dbReference type="PANTHER" id="PTHR30427:SF1">
    <property type="entry name" value="TRANSCRIPTIONAL ACTIVATOR PROTEIN LYSR"/>
    <property type="match status" value="1"/>
</dbReference>
<dbReference type="Pfam" id="PF00126">
    <property type="entry name" value="HTH_1"/>
    <property type="match status" value="1"/>
</dbReference>
<keyword evidence="4" id="KW-0804">Transcription</keyword>
<evidence type="ECO:0000259" key="5">
    <source>
        <dbReference type="PROSITE" id="PS50931"/>
    </source>
</evidence>
<dbReference type="InterPro" id="IPR005119">
    <property type="entry name" value="LysR_subst-bd"/>
</dbReference>
<evidence type="ECO:0000256" key="4">
    <source>
        <dbReference type="ARBA" id="ARBA00023163"/>
    </source>
</evidence>
<dbReference type="InterPro" id="IPR000847">
    <property type="entry name" value="LysR_HTH_N"/>
</dbReference>
<keyword evidence="7" id="KW-1185">Reference proteome</keyword>
<dbReference type="Gene3D" id="3.40.190.290">
    <property type="match status" value="1"/>
</dbReference>
<keyword evidence="2" id="KW-0805">Transcription regulation</keyword>
<dbReference type="SUPFAM" id="SSF53850">
    <property type="entry name" value="Periplasmic binding protein-like II"/>
    <property type="match status" value="1"/>
</dbReference>
<organism evidence="6 7">
    <name type="scientific">Oceanisphaera sediminis</name>
    <dbReference type="NCBI Taxonomy" id="981381"/>
    <lineage>
        <taxon>Bacteria</taxon>
        <taxon>Pseudomonadati</taxon>
        <taxon>Pseudomonadota</taxon>
        <taxon>Gammaproteobacteria</taxon>
        <taxon>Aeromonadales</taxon>
        <taxon>Aeromonadaceae</taxon>
        <taxon>Oceanisphaera</taxon>
    </lineage>
</organism>